<name>A0A1M6NRW0_9PROT</name>
<protein>
    <recommendedName>
        <fullName evidence="3">DUF429 domain-containing protein</fullName>
    </recommendedName>
</protein>
<keyword evidence="2" id="KW-1185">Reference proteome</keyword>
<reference evidence="1 2" key="1">
    <citation type="submission" date="2016-11" db="EMBL/GenBank/DDBJ databases">
        <authorList>
            <person name="Jaros S."/>
            <person name="Januszkiewicz K."/>
            <person name="Wedrychowicz H."/>
        </authorList>
    </citation>
    <scope>NUCLEOTIDE SEQUENCE [LARGE SCALE GENOMIC DNA]</scope>
    <source>
        <strain evidence="1 2">DSM 14916</strain>
    </source>
</reference>
<dbReference type="AlphaFoldDB" id="A0A1M6NRW0"/>
<accession>A0A1M6NRW0</accession>
<evidence type="ECO:0000313" key="2">
    <source>
        <dbReference type="Proteomes" id="UP000184387"/>
    </source>
</evidence>
<evidence type="ECO:0000313" key="1">
    <source>
        <dbReference type="EMBL" id="SHJ98312.1"/>
    </source>
</evidence>
<dbReference type="EMBL" id="FQZF01000027">
    <property type="protein sequence ID" value="SHJ98312.1"/>
    <property type="molecule type" value="Genomic_DNA"/>
</dbReference>
<sequence length="267" mass="29065">MEHFVGELFSGPLPTLAGFDFPVGMPVQVGRRTGFSGFSEAIDQFGLGPWARFYDVSEEAQDISLHRPFYPRVSSSSARQAHLLSALGVEHMDALRRECERATSDRRAACSLFWTLGGNQVGKAAISGWRDVVQPARRAGALLWPFDVAALSSVEQGSVVLCETYPAEAYGHVGVRFRRGGSKQRQEDRRAATAGLGQRCERHGVRLSSDMVAVLTDGFGPRKDGEDAFDATIGLMGMIEVVEGRRAPAPGVRQAPEWEGWILGQTA</sequence>
<dbReference type="Proteomes" id="UP000184387">
    <property type="component" value="Unassembled WGS sequence"/>
</dbReference>
<gene>
    <name evidence="1" type="ORF">SAMN02745194_03876</name>
</gene>
<evidence type="ECO:0008006" key="3">
    <source>
        <dbReference type="Google" id="ProtNLM"/>
    </source>
</evidence>
<organism evidence="1 2">
    <name type="scientific">Muricoccus roseus</name>
    <dbReference type="NCBI Taxonomy" id="198092"/>
    <lineage>
        <taxon>Bacteria</taxon>
        <taxon>Pseudomonadati</taxon>
        <taxon>Pseudomonadota</taxon>
        <taxon>Alphaproteobacteria</taxon>
        <taxon>Acetobacterales</taxon>
        <taxon>Roseomonadaceae</taxon>
        <taxon>Muricoccus</taxon>
    </lineage>
</organism>
<proteinExistence type="predicted"/>
<dbReference type="STRING" id="198092.SAMN02745194_03876"/>